<dbReference type="PATRIC" id="fig|1618436.3.peg.1306"/>
<dbReference type="EMBL" id="LCFB01000032">
    <property type="protein sequence ID" value="KKS83769.1"/>
    <property type="molecule type" value="Genomic_DNA"/>
</dbReference>
<evidence type="ECO:0000256" key="5">
    <source>
        <dbReference type="ARBA" id="ARBA00023204"/>
    </source>
</evidence>
<feature type="domain" description="HhH-GPD" evidence="6">
    <location>
        <begin position="44"/>
        <end position="198"/>
    </location>
</feature>
<evidence type="ECO:0000313" key="8">
    <source>
        <dbReference type="Proteomes" id="UP000034543"/>
    </source>
</evidence>
<dbReference type="GO" id="GO:0006307">
    <property type="term" value="P:DNA alkylation repair"/>
    <property type="evidence" value="ECO:0007669"/>
    <property type="project" value="TreeGrafter"/>
</dbReference>
<keyword evidence="4" id="KW-0227">DNA damage</keyword>
<dbReference type="Pfam" id="PF00730">
    <property type="entry name" value="HhH-GPD"/>
    <property type="match status" value="1"/>
</dbReference>
<dbReference type="GO" id="GO:0032131">
    <property type="term" value="F:alkylated DNA binding"/>
    <property type="evidence" value="ECO:0007669"/>
    <property type="project" value="TreeGrafter"/>
</dbReference>
<comment type="similarity">
    <text evidence="2">Belongs to the alkylbase DNA glycosidase AlkA family.</text>
</comment>
<dbReference type="CDD" id="cd00056">
    <property type="entry name" value="ENDO3c"/>
    <property type="match status" value="1"/>
</dbReference>
<dbReference type="SUPFAM" id="SSF48150">
    <property type="entry name" value="DNA-glycosylase"/>
    <property type="match status" value="1"/>
</dbReference>
<dbReference type="AlphaFoldDB" id="A0A0G1CEF7"/>
<evidence type="ECO:0000313" key="7">
    <source>
        <dbReference type="EMBL" id="KKS83769.1"/>
    </source>
</evidence>
<evidence type="ECO:0000256" key="3">
    <source>
        <dbReference type="ARBA" id="ARBA00012000"/>
    </source>
</evidence>
<keyword evidence="5" id="KW-0234">DNA repair</keyword>
<dbReference type="GO" id="GO:0005737">
    <property type="term" value="C:cytoplasm"/>
    <property type="evidence" value="ECO:0007669"/>
    <property type="project" value="TreeGrafter"/>
</dbReference>
<proteinExistence type="inferred from homology"/>
<dbReference type="GO" id="GO:0043916">
    <property type="term" value="F:DNA-7-methylguanine glycosylase activity"/>
    <property type="evidence" value="ECO:0007669"/>
    <property type="project" value="TreeGrafter"/>
</dbReference>
<gene>
    <name evidence="7" type="ORF">UV59_C0032G0017</name>
</gene>
<dbReference type="Gene3D" id="1.10.340.30">
    <property type="entry name" value="Hypothetical protein, domain 2"/>
    <property type="match status" value="1"/>
</dbReference>
<dbReference type="FunFam" id="1.10.340.30:FF:000004">
    <property type="entry name" value="DNA-3-methyladenine glycosylase II"/>
    <property type="match status" value="1"/>
</dbReference>
<dbReference type="SMART" id="SM00478">
    <property type="entry name" value="ENDO3c"/>
    <property type="match status" value="1"/>
</dbReference>
<dbReference type="InterPro" id="IPR011257">
    <property type="entry name" value="DNA_glycosylase"/>
</dbReference>
<dbReference type="InterPro" id="IPR003265">
    <property type="entry name" value="HhH-GPD_domain"/>
</dbReference>
<sequence length="199" mass="22875">MNTTDPAIYLQTIDPVLAPIIQKVPKPIWKPRQDYFKSLVEAIINQQLSGKAADTIIGRFNTLFSVLPYTPESVLRLSDEIIRGVGISYSKVSYIKDLAEKVRSQTLNFAQIHTWDDEAVIKHLTQVKGIGRWSAEMFLMFTLAREDIFSFGDQGLKNAIVRLYKIEKPLTQEKATGISNTWRPYRSWACWYLWASLEM</sequence>
<dbReference type="Gene3D" id="1.10.1670.40">
    <property type="match status" value="1"/>
</dbReference>
<dbReference type="GO" id="GO:0006285">
    <property type="term" value="P:base-excision repair, AP site formation"/>
    <property type="evidence" value="ECO:0007669"/>
    <property type="project" value="TreeGrafter"/>
</dbReference>
<dbReference type="GO" id="GO:0008725">
    <property type="term" value="F:DNA-3-methyladenine glycosylase activity"/>
    <property type="evidence" value="ECO:0007669"/>
    <property type="project" value="TreeGrafter"/>
</dbReference>
<dbReference type="Proteomes" id="UP000034543">
    <property type="component" value="Unassembled WGS sequence"/>
</dbReference>
<evidence type="ECO:0000256" key="4">
    <source>
        <dbReference type="ARBA" id="ARBA00022763"/>
    </source>
</evidence>
<evidence type="ECO:0000256" key="1">
    <source>
        <dbReference type="ARBA" id="ARBA00000086"/>
    </source>
</evidence>
<organism evidence="7 8">
    <name type="scientific">Candidatus Gottesmanbacteria bacterium GW2011_GWA1_43_11</name>
    <dbReference type="NCBI Taxonomy" id="1618436"/>
    <lineage>
        <taxon>Bacteria</taxon>
        <taxon>Candidatus Gottesmaniibacteriota</taxon>
    </lineage>
</organism>
<accession>A0A0G1CEF7</accession>
<dbReference type="PANTHER" id="PTHR43003">
    <property type="entry name" value="DNA-3-METHYLADENINE GLYCOSYLASE"/>
    <property type="match status" value="1"/>
</dbReference>
<dbReference type="InterPro" id="IPR051912">
    <property type="entry name" value="Alkylbase_DNA_Glycosylase/TA"/>
</dbReference>
<dbReference type="STRING" id="1618436.UV59_C0032G0017"/>
<comment type="catalytic activity">
    <reaction evidence="1">
        <text>Hydrolysis of alkylated DNA, releasing 3-methyladenine, 3-methylguanine, 7-methylguanine and 7-methyladenine.</text>
        <dbReference type="EC" id="3.2.2.21"/>
    </reaction>
</comment>
<evidence type="ECO:0000256" key="2">
    <source>
        <dbReference type="ARBA" id="ARBA00010817"/>
    </source>
</evidence>
<evidence type="ECO:0000259" key="6">
    <source>
        <dbReference type="SMART" id="SM00478"/>
    </source>
</evidence>
<protein>
    <recommendedName>
        <fullName evidence="3">DNA-3-methyladenine glycosylase II</fullName>
        <ecNumber evidence="3">3.2.2.21</ecNumber>
    </recommendedName>
</protein>
<comment type="caution">
    <text evidence="7">The sequence shown here is derived from an EMBL/GenBank/DDBJ whole genome shotgun (WGS) entry which is preliminary data.</text>
</comment>
<dbReference type="PANTHER" id="PTHR43003:SF5">
    <property type="entry name" value="DNA-3-METHYLADENINE GLYCOSYLASE"/>
    <property type="match status" value="1"/>
</dbReference>
<reference evidence="7 8" key="1">
    <citation type="journal article" date="2015" name="Nature">
        <title>rRNA introns, odd ribosomes, and small enigmatic genomes across a large radiation of phyla.</title>
        <authorList>
            <person name="Brown C.T."/>
            <person name="Hug L.A."/>
            <person name="Thomas B.C."/>
            <person name="Sharon I."/>
            <person name="Castelle C.J."/>
            <person name="Singh A."/>
            <person name="Wilkins M.J."/>
            <person name="Williams K.H."/>
            <person name="Banfield J.F."/>
        </authorList>
    </citation>
    <scope>NUCLEOTIDE SEQUENCE [LARGE SCALE GENOMIC DNA]</scope>
</reference>
<dbReference type="GO" id="GO:0032993">
    <property type="term" value="C:protein-DNA complex"/>
    <property type="evidence" value="ECO:0007669"/>
    <property type="project" value="TreeGrafter"/>
</dbReference>
<dbReference type="EC" id="3.2.2.21" evidence="3"/>
<name>A0A0G1CEF7_9BACT</name>